<keyword evidence="4" id="KW-1185">Reference proteome</keyword>
<name>A0A2K9P172_9FIRM</name>
<dbReference type="OrthoDB" id="9789229at2"/>
<evidence type="ECO:0008006" key="5">
    <source>
        <dbReference type="Google" id="ProtNLM"/>
    </source>
</evidence>
<feature type="transmembrane region" description="Helical" evidence="2">
    <location>
        <begin position="65"/>
        <end position="88"/>
    </location>
</feature>
<feature type="transmembrane region" description="Helical" evidence="2">
    <location>
        <begin position="109"/>
        <end position="130"/>
    </location>
</feature>
<sequence>MSLLIYKALCYFFIYGFLGWCCEVIYAAIIDGKFVNRGFLNGPICPIYGFGVLFVLTLLEPIRENFLFLFIGSVILTSVLEFITGFLLEKVFKMKWWDYSNERFNIHGYICLKFSIIWGLACLIVVDIIHPFFMKAVEINPINIGIITIGILSVLFISDIISTIIGINRTNRYLKLLSKSGSQLRKISESIGENISDKTIQFTQKSENIKNDVKEKRQKAINDMEKHRAAIQRKQEDILKNMPMTAKRIRSAFPDLKLFEYWDNKNKENKK</sequence>
<dbReference type="Pfam" id="PF06541">
    <property type="entry name" value="ABC_trans_CmpB"/>
    <property type="match status" value="1"/>
</dbReference>
<dbReference type="AlphaFoldDB" id="A0A2K9P172"/>
<organism evidence="3 4">
    <name type="scientific">Monoglobus pectinilyticus</name>
    <dbReference type="NCBI Taxonomy" id="1981510"/>
    <lineage>
        <taxon>Bacteria</taxon>
        <taxon>Bacillati</taxon>
        <taxon>Bacillota</taxon>
        <taxon>Clostridia</taxon>
        <taxon>Monoglobales</taxon>
        <taxon>Monoglobaceae</taxon>
        <taxon>Monoglobus</taxon>
    </lineage>
</organism>
<keyword evidence="2" id="KW-1133">Transmembrane helix</keyword>
<dbReference type="RefSeq" id="WP_102364669.1">
    <property type="nucleotide sequence ID" value="NZ_CP020991.1"/>
</dbReference>
<dbReference type="EMBL" id="CP020991">
    <property type="protein sequence ID" value="AUO18318.1"/>
    <property type="molecule type" value="Genomic_DNA"/>
</dbReference>
<protein>
    <recommendedName>
        <fullName evidence="5">ABC transporter permease</fullName>
    </recommendedName>
</protein>
<dbReference type="Proteomes" id="UP000235589">
    <property type="component" value="Chromosome"/>
</dbReference>
<feature type="transmembrane region" description="Helical" evidence="2">
    <location>
        <begin position="38"/>
        <end position="59"/>
    </location>
</feature>
<gene>
    <name evidence="3" type="ORF">B9O19_00133</name>
</gene>
<dbReference type="GeneID" id="98061566"/>
<evidence type="ECO:0000313" key="4">
    <source>
        <dbReference type="Proteomes" id="UP000235589"/>
    </source>
</evidence>
<reference evidence="3 4" key="1">
    <citation type="submission" date="2017-04" db="EMBL/GenBank/DDBJ databases">
        <title>Monoglobus pectinilyticus 14 draft genome.</title>
        <authorList>
            <person name="Kim C."/>
            <person name="Rosendale D.I."/>
            <person name="Kelly W.J."/>
            <person name="Tannock G.W."/>
            <person name="Patchett M.L."/>
            <person name="Jordens J.Z."/>
        </authorList>
    </citation>
    <scope>NUCLEOTIDE SEQUENCE [LARGE SCALE GENOMIC DNA]</scope>
    <source>
        <strain evidence="3 4">14</strain>
    </source>
</reference>
<dbReference type="InterPro" id="IPR010540">
    <property type="entry name" value="CmpB_TMEM229"/>
</dbReference>
<accession>A0A2K9P172</accession>
<keyword evidence="2" id="KW-0812">Transmembrane</keyword>
<keyword evidence="2" id="KW-0472">Membrane</keyword>
<dbReference type="KEGG" id="mpec:B9O19_00133"/>
<evidence type="ECO:0000256" key="1">
    <source>
        <dbReference type="SAM" id="Coils"/>
    </source>
</evidence>
<feature type="transmembrane region" description="Helical" evidence="2">
    <location>
        <begin position="142"/>
        <end position="167"/>
    </location>
</feature>
<feature type="coiled-coil region" evidence="1">
    <location>
        <begin position="210"/>
        <end position="237"/>
    </location>
</feature>
<keyword evidence="1" id="KW-0175">Coiled coil</keyword>
<evidence type="ECO:0000313" key="3">
    <source>
        <dbReference type="EMBL" id="AUO18318.1"/>
    </source>
</evidence>
<evidence type="ECO:0000256" key="2">
    <source>
        <dbReference type="SAM" id="Phobius"/>
    </source>
</evidence>
<proteinExistence type="predicted"/>
<feature type="transmembrane region" description="Helical" evidence="2">
    <location>
        <begin position="6"/>
        <end position="26"/>
    </location>
</feature>